<evidence type="ECO:0000256" key="9">
    <source>
        <dbReference type="PIRSR" id="PIRSR602401-1"/>
    </source>
</evidence>
<evidence type="ECO:0000313" key="11">
    <source>
        <dbReference type="EMBL" id="KAJ3751143.1"/>
    </source>
</evidence>
<comment type="similarity">
    <text evidence="3 10">Belongs to the cytochrome P450 family.</text>
</comment>
<evidence type="ECO:0000256" key="1">
    <source>
        <dbReference type="ARBA" id="ARBA00001971"/>
    </source>
</evidence>
<keyword evidence="5 9" id="KW-0479">Metal-binding</keyword>
<dbReference type="GO" id="GO:0005506">
    <property type="term" value="F:iron ion binding"/>
    <property type="evidence" value="ECO:0007669"/>
    <property type="project" value="InterPro"/>
</dbReference>
<dbReference type="CDD" id="cd11065">
    <property type="entry name" value="CYP64-like"/>
    <property type="match status" value="1"/>
</dbReference>
<evidence type="ECO:0000256" key="2">
    <source>
        <dbReference type="ARBA" id="ARBA00005179"/>
    </source>
</evidence>
<name>A0A9W8PCB3_9AGAR</name>
<keyword evidence="7 9" id="KW-0408">Iron</keyword>
<comment type="caution">
    <text evidence="11">The sequence shown here is derived from an EMBL/GenBank/DDBJ whole genome shotgun (WGS) entry which is preliminary data.</text>
</comment>
<dbReference type="Pfam" id="PF00067">
    <property type="entry name" value="p450"/>
    <property type="match status" value="1"/>
</dbReference>
<dbReference type="InterPro" id="IPR017972">
    <property type="entry name" value="Cyt_P450_CS"/>
</dbReference>
<dbReference type="PRINTS" id="PR00463">
    <property type="entry name" value="EP450I"/>
</dbReference>
<reference evidence="11 12" key="1">
    <citation type="journal article" date="2023" name="Proc. Natl. Acad. Sci. U.S.A.">
        <title>A global phylogenomic analysis of the shiitake genus Lentinula.</title>
        <authorList>
            <person name="Sierra-Patev S."/>
            <person name="Min B."/>
            <person name="Naranjo-Ortiz M."/>
            <person name="Looney B."/>
            <person name="Konkel Z."/>
            <person name="Slot J.C."/>
            <person name="Sakamoto Y."/>
            <person name="Steenwyk J.L."/>
            <person name="Rokas A."/>
            <person name="Carro J."/>
            <person name="Camarero S."/>
            <person name="Ferreira P."/>
            <person name="Molpeceres G."/>
            <person name="Ruiz-Duenas F.J."/>
            <person name="Serrano A."/>
            <person name="Henrissat B."/>
            <person name="Drula E."/>
            <person name="Hughes K.W."/>
            <person name="Mata J.L."/>
            <person name="Ishikawa N.K."/>
            <person name="Vargas-Isla R."/>
            <person name="Ushijima S."/>
            <person name="Smith C.A."/>
            <person name="Donoghue J."/>
            <person name="Ahrendt S."/>
            <person name="Andreopoulos W."/>
            <person name="He G."/>
            <person name="LaButti K."/>
            <person name="Lipzen A."/>
            <person name="Ng V."/>
            <person name="Riley R."/>
            <person name="Sandor L."/>
            <person name="Barry K."/>
            <person name="Martinez A.T."/>
            <person name="Xiao Y."/>
            <person name="Gibbons J.G."/>
            <person name="Terashima K."/>
            <person name="Grigoriev I.V."/>
            <person name="Hibbett D."/>
        </authorList>
    </citation>
    <scope>NUCLEOTIDE SEQUENCE [LARGE SCALE GENOMIC DNA]</scope>
    <source>
        <strain evidence="11 12">TFB7810</strain>
    </source>
</reference>
<protein>
    <submittedName>
        <fullName evidence="11">Cytochrome P450 1</fullName>
    </submittedName>
</protein>
<dbReference type="InterPro" id="IPR050364">
    <property type="entry name" value="Cytochrome_P450_fung"/>
</dbReference>
<sequence>MSAPLKLAMAVAVLAFALVVFLNHRRSQDSKRTMLHPPGPPAREMPTHNTWIKFQEWGKEFGELVYVQEENILILNTSRVANDLLEKRASIYSDRLITPLMELCGLGYIFSVARYSNAWRRDKKLFLQNFREATIDRFYPYQYEEVHKFLCNLSTSPHEFMQHTMGLSQSLVFSSIYGLDIHPSDPLARMAVETLATLGKVLTIGFFPTIEQFPWLRYLPSWFPGCGFKRVAAECLEKVETLNTVPFDMAMDNQKKGLGTSLIAELAIQNEGNAEMIEAVKRMGILSYLAASDTTMSSIGSFLLSMTLHPDIQRKGQEEIDRVIGEKRLPTFEDRPSLPYVEAIYQEVMRLHPPLPTGIFHTSTKDDFYRGFHIPKGCVVIPNIWAMNRDEELYSDPDKFMPERHLDSPTGPFTNINNIIAFGFGRRVCAGRHMADNTVWLTVASVLATITLGKAKDEKGNEIDIPGEYTSGMFRHPKPYQASITPRNQNTKNLIFATTSP</sequence>
<keyword evidence="6 10" id="KW-0560">Oxidoreductase</keyword>
<dbReference type="PROSITE" id="PS00086">
    <property type="entry name" value="CYTOCHROME_P450"/>
    <property type="match status" value="1"/>
</dbReference>
<dbReference type="InterPro" id="IPR001128">
    <property type="entry name" value="Cyt_P450"/>
</dbReference>
<keyword evidence="12" id="KW-1185">Reference proteome</keyword>
<dbReference type="EMBL" id="JANVFU010000001">
    <property type="protein sequence ID" value="KAJ3751143.1"/>
    <property type="molecule type" value="Genomic_DNA"/>
</dbReference>
<evidence type="ECO:0000256" key="8">
    <source>
        <dbReference type="ARBA" id="ARBA00023033"/>
    </source>
</evidence>
<organism evidence="11 12">
    <name type="scientific">Lentinula detonsa</name>
    <dbReference type="NCBI Taxonomy" id="2804962"/>
    <lineage>
        <taxon>Eukaryota</taxon>
        <taxon>Fungi</taxon>
        <taxon>Dikarya</taxon>
        <taxon>Basidiomycota</taxon>
        <taxon>Agaricomycotina</taxon>
        <taxon>Agaricomycetes</taxon>
        <taxon>Agaricomycetidae</taxon>
        <taxon>Agaricales</taxon>
        <taxon>Marasmiineae</taxon>
        <taxon>Omphalotaceae</taxon>
        <taxon>Lentinula</taxon>
    </lineage>
</organism>
<dbReference type="InterPro" id="IPR002401">
    <property type="entry name" value="Cyt_P450_E_grp-I"/>
</dbReference>
<evidence type="ECO:0000256" key="7">
    <source>
        <dbReference type="ARBA" id="ARBA00023004"/>
    </source>
</evidence>
<dbReference type="Gene3D" id="1.10.630.10">
    <property type="entry name" value="Cytochrome P450"/>
    <property type="match status" value="1"/>
</dbReference>
<dbReference type="AlphaFoldDB" id="A0A9W8PCB3"/>
<dbReference type="SUPFAM" id="SSF48264">
    <property type="entry name" value="Cytochrome P450"/>
    <property type="match status" value="1"/>
</dbReference>
<evidence type="ECO:0000256" key="5">
    <source>
        <dbReference type="ARBA" id="ARBA00022723"/>
    </source>
</evidence>
<dbReference type="PRINTS" id="PR00385">
    <property type="entry name" value="P450"/>
</dbReference>
<proteinExistence type="inferred from homology"/>
<keyword evidence="4 9" id="KW-0349">Heme</keyword>
<dbReference type="GO" id="GO:0016705">
    <property type="term" value="F:oxidoreductase activity, acting on paired donors, with incorporation or reduction of molecular oxygen"/>
    <property type="evidence" value="ECO:0007669"/>
    <property type="project" value="InterPro"/>
</dbReference>
<evidence type="ECO:0000256" key="10">
    <source>
        <dbReference type="RuleBase" id="RU000461"/>
    </source>
</evidence>
<evidence type="ECO:0000256" key="6">
    <source>
        <dbReference type="ARBA" id="ARBA00023002"/>
    </source>
</evidence>
<evidence type="ECO:0000313" key="12">
    <source>
        <dbReference type="Proteomes" id="UP001142393"/>
    </source>
</evidence>
<dbReference type="GO" id="GO:0020037">
    <property type="term" value="F:heme binding"/>
    <property type="evidence" value="ECO:0007669"/>
    <property type="project" value="InterPro"/>
</dbReference>
<feature type="binding site" description="axial binding residue" evidence="9">
    <location>
        <position position="429"/>
    </location>
    <ligand>
        <name>heme</name>
        <dbReference type="ChEBI" id="CHEBI:30413"/>
    </ligand>
    <ligandPart>
        <name>Fe</name>
        <dbReference type="ChEBI" id="CHEBI:18248"/>
    </ligandPart>
</feature>
<dbReference type="Proteomes" id="UP001142393">
    <property type="component" value="Unassembled WGS sequence"/>
</dbReference>
<comment type="pathway">
    <text evidence="2">Secondary metabolite biosynthesis.</text>
</comment>
<dbReference type="GO" id="GO:0004497">
    <property type="term" value="F:monooxygenase activity"/>
    <property type="evidence" value="ECO:0007669"/>
    <property type="project" value="UniProtKB-KW"/>
</dbReference>
<comment type="cofactor">
    <cofactor evidence="1 9">
        <name>heme</name>
        <dbReference type="ChEBI" id="CHEBI:30413"/>
    </cofactor>
</comment>
<dbReference type="InterPro" id="IPR036396">
    <property type="entry name" value="Cyt_P450_sf"/>
</dbReference>
<dbReference type="PANTHER" id="PTHR46300:SF7">
    <property type="entry name" value="P450, PUTATIVE (EUROFUNG)-RELATED"/>
    <property type="match status" value="1"/>
</dbReference>
<accession>A0A9W8PCB3</accession>
<evidence type="ECO:0000256" key="3">
    <source>
        <dbReference type="ARBA" id="ARBA00010617"/>
    </source>
</evidence>
<gene>
    <name evidence="11" type="ORF">DFH05DRAFT_1470121</name>
</gene>
<dbReference type="PANTHER" id="PTHR46300">
    <property type="entry name" value="P450, PUTATIVE (EUROFUNG)-RELATED-RELATED"/>
    <property type="match status" value="1"/>
</dbReference>
<evidence type="ECO:0000256" key="4">
    <source>
        <dbReference type="ARBA" id="ARBA00022617"/>
    </source>
</evidence>
<keyword evidence="8 10" id="KW-0503">Monooxygenase</keyword>